<dbReference type="Pfam" id="PF00990">
    <property type="entry name" value="GGDEF"/>
    <property type="match status" value="1"/>
</dbReference>
<evidence type="ECO:0000256" key="1">
    <source>
        <dbReference type="SAM" id="MobiDB-lite"/>
    </source>
</evidence>
<dbReference type="EMBL" id="LAZR01000032">
    <property type="protein sequence ID" value="KKO02126.1"/>
    <property type="molecule type" value="Genomic_DNA"/>
</dbReference>
<accession>A0A0F9VAC9</accession>
<gene>
    <name evidence="4" type="ORF">LCGC14_0109880</name>
</gene>
<dbReference type="PROSITE" id="PS50887">
    <property type="entry name" value="GGDEF"/>
    <property type="match status" value="1"/>
</dbReference>
<dbReference type="PANTHER" id="PTHR33121">
    <property type="entry name" value="CYCLIC DI-GMP PHOSPHODIESTERASE PDEF"/>
    <property type="match status" value="1"/>
</dbReference>
<dbReference type="PANTHER" id="PTHR33121:SF23">
    <property type="entry name" value="CYCLIC DI-GMP PHOSPHODIESTERASE PDEB"/>
    <property type="match status" value="1"/>
</dbReference>
<dbReference type="GO" id="GO:0071111">
    <property type="term" value="F:cyclic-guanylate-specific phosphodiesterase activity"/>
    <property type="evidence" value="ECO:0007669"/>
    <property type="project" value="InterPro"/>
</dbReference>
<evidence type="ECO:0000259" key="2">
    <source>
        <dbReference type="PROSITE" id="PS50883"/>
    </source>
</evidence>
<dbReference type="InterPro" id="IPR029787">
    <property type="entry name" value="Nucleotide_cyclase"/>
</dbReference>
<dbReference type="SUPFAM" id="SSF141868">
    <property type="entry name" value="EAL domain-like"/>
    <property type="match status" value="1"/>
</dbReference>
<dbReference type="PROSITE" id="PS50883">
    <property type="entry name" value="EAL"/>
    <property type="match status" value="1"/>
</dbReference>
<dbReference type="GO" id="GO:0035438">
    <property type="term" value="F:cyclic-di-GMP binding"/>
    <property type="evidence" value="ECO:0007669"/>
    <property type="project" value="InterPro"/>
</dbReference>
<dbReference type="SMART" id="SM00267">
    <property type="entry name" value="GGDEF"/>
    <property type="match status" value="1"/>
</dbReference>
<dbReference type="InterPro" id="IPR035919">
    <property type="entry name" value="EAL_sf"/>
</dbReference>
<dbReference type="SUPFAM" id="SSF141371">
    <property type="entry name" value="PilZ domain-like"/>
    <property type="match status" value="1"/>
</dbReference>
<feature type="domain" description="GGDEF" evidence="3">
    <location>
        <begin position="888"/>
        <end position="1021"/>
    </location>
</feature>
<proteinExistence type="predicted"/>
<dbReference type="NCBIfam" id="TIGR00254">
    <property type="entry name" value="GGDEF"/>
    <property type="match status" value="1"/>
</dbReference>
<dbReference type="Pfam" id="PF00563">
    <property type="entry name" value="EAL"/>
    <property type="match status" value="1"/>
</dbReference>
<dbReference type="CDD" id="cd01949">
    <property type="entry name" value="GGDEF"/>
    <property type="match status" value="1"/>
</dbReference>
<dbReference type="Pfam" id="PF07793">
    <property type="entry name" value="DUF1631"/>
    <property type="match status" value="1"/>
</dbReference>
<dbReference type="CDD" id="cd01948">
    <property type="entry name" value="EAL"/>
    <property type="match status" value="1"/>
</dbReference>
<dbReference type="InterPro" id="IPR050706">
    <property type="entry name" value="Cyclic-di-GMP_PDE-like"/>
</dbReference>
<evidence type="ECO:0000259" key="3">
    <source>
        <dbReference type="PROSITE" id="PS50887"/>
    </source>
</evidence>
<dbReference type="SMART" id="SM00052">
    <property type="entry name" value="EAL"/>
    <property type="match status" value="1"/>
</dbReference>
<protein>
    <submittedName>
        <fullName evidence="4">Uncharacterized protein</fullName>
    </submittedName>
</protein>
<feature type="compositionally biased region" description="Polar residues" evidence="1">
    <location>
        <begin position="382"/>
        <end position="392"/>
    </location>
</feature>
<evidence type="ECO:0000313" key="4">
    <source>
        <dbReference type="EMBL" id="KKO02126.1"/>
    </source>
</evidence>
<dbReference type="PROSITE" id="PS51257">
    <property type="entry name" value="PROKAR_LIPOPROTEIN"/>
    <property type="match status" value="1"/>
</dbReference>
<dbReference type="InterPro" id="IPR001633">
    <property type="entry name" value="EAL_dom"/>
</dbReference>
<feature type="compositionally biased region" description="Low complexity" evidence="1">
    <location>
        <begin position="357"/>
        <end position="367"/>
    </location>
</feature>
<dbReference type="Pfam" id="PF07238">
    <property type="entry name" value="PilZ"/>
    <property type="match status" value="1"/>
</dbReference>
<feature type="domain" description="EAL" evidence="2">
    <location>
        <begin position="1032"/>
        <end position="1288"/>
    </location>
</feature>
<sequence>MEKRQFLRQAASIDGAFSVGPGTSFGCVISDYSQGGMLIKLNGARQSGAIKSLLEQTRNLGMVSFQLPGRRVVVDVTVVHISKQGLGLRLSHMTPHFVIDMQQAVGLIPTAKAAANESSVAGKALLDSASKIKLIQENNSRIAQFLDNHLPAFFEALKSALLDEADRQRSQTAQQPFFDTLALLRKQQPDIGSAIKARIFLDATDVANNRYVEDVQAGKNRGDRPALSLIEKNEFEDWLVIRKAISKAEIIQREYLIELQLRFDAAFGQPGASQCYNPYSPAAVSYAFAEAAKNLRMTGKVQMVAFKVLYEVVLARMDLAYGQLNRLFINAGVLPDIDVAQFLTAQTLQQRRDTNVAQAPQASAPQSGGPGASDPAQAPAGPNTTDRTSSIPAVQATDPKRTSTAFNTATRLWAAHKKVVSGDSSQLGALDSGPAQASVVNDSTLHGLHALQHRLLQGSNGLNRPGALKNQLMRSSDPDTPLSEFEQDSADMIENLFDNIVRGPTVVDELREELRKLEVPLLRVMLKDPNLFTAEFHPARQAVNHLALLSDRNSLHSSSNKAAILKSIASILESSDDQGFNKALLILDQLVAKEKHLVDRNLMRVTEACEGQQRIRQASHLVELELIKRLVSPPVPQPLIDLIEHGWKDLMMLCLFREGDDSRSWDLTLEIIDQLIARIVPNADTRVERLLKTDALSRLVSKGLSKVHDVAGNHHAIVSSLEQLIDGTAPAAPLVAYQSTPEHIRAEANQVNIANETDKAAQRWLKRAKSLKKGQWLENLAQPAFPSLYQLAWVADDFNLYVFANQHGMKVAELSLQEVASRLQKGTLVICDQAALPAVEQGLDTLVQRIYEKLAFDASHDQLTGLRTRKEFSNCLAQSVAKARETQCRHTLIFIDVLQFKLINNTCGYEAGDRLLCDLSMRLKNFVDDAAVVGRIGAAEFALLVPMDVEQDGYILASELKADIEARRFQHGDQSFVIQTVVALVGFDHTNERVMELLRSVEAAAEICKKSGHKEIQVVFPGDTRLEERDEVMSWVTRINRALDEDNLKIRCQKIAPVGTNSSALMHYEVLLTVIDENGEHLPPADFIKAAEEFNRMGAVDRWVIENVLRWMQDNLQDLKYFGGFSINLSGHSLNDESFLDFIFDALVRYQVPREKLIFEITETIAVANLEDAADFINEMRGIGCRFSLDDFGVGQSSFSYLKRLPVDFIKIDGSFVTNIATDAIDYALVRSITEMGHFLNKKIIAEYVSSEDILDAVTEIGVDYAQGYQLGEQVMIDDLTLGPSAAR</sequence>
<reference evidence="4" key="1">
    <citation type="journal article" date="2015" name="Nature">
        <title>Complex archaea that bridge the gap between prokaryotes and eukaryotes.</title>
        <authorList>
            <person name="Spang A."/>
            <person name="Saw J.H."/>
            <person name="Jorgensen S.L."/>
            <person name="Zaremba-Niedzwiedzka K."/>
            <person name="Martijn J."/>
            <person name="Lind A.E."/>
            <person name="van Eijk R."/>
            <person name="Schleper C."/>
            <person name="Guy L."/>
            <person name="Ettema T.J."/>
        </authorList>
    </citation>
    <scope>NUCLEOTIDE SEQUENCE</scope>
</reference>
<organism evidence="4">
    <name type="scientific">marine sediment metagenome</name>
    <dbReference type="NCBI Taxonomy" id="412755"/>
    <lineage>
        <taxon>unclassified sequences</taxon>
        <taxon>metagenomes</taxon>
        <taxon>ecological metagenomes</taxon>
    </lineage>
</organism>
<feature type="region of interest" description="Disordered" evidence="1">
    <location>
        <begin position="353"/>
        <end position="403"/>
    </location>
</feature>
<dbReference type="Gene3D" id="3.30.70.270">
    <property type="match status" value="1"/>
</dbReference>
<dbReference type="Gene3D" id="2.40.10.220">
    <property type="entry name" value="predicted glycosyltransferase like domains"/>
    <property type="match status" value="1"/>
</dbReference>
<dbReference type="SUPFAM" id="SSF55073">
    <property type="entry name" value="Nucleotide cyclase"/>
    <property type="match status" value="1"/>
</dbReference>
<name>A0A0F9VAC9_9ZZZZ</name>
<dbReference type="Gene3D" id="3.20.20.450">
    <property type="entry name" value="EAL domain"/>
    <property type="match status" value="1"/>
</dbReference>
<dbReference type="InterPro" id="IPR012434">
    <property type="entry name" value="DUF1631"/>
</dbReference>
<dbReference type="InterPro" id="IPR043128">
    <property type="entry name" value="Rev_trsase/Diguanyl_cyclase"/>
</dbReference>
<dbReference type="InterPro" id="IPR000160">
    <property type="entry name" value="GGDEF_dom"/>
</dbReference>
<comment type="caution">
    <text evidence="4">The sequence shown here is derived from an EMBL/GenBank/DDBJ whole genome shotgun (WGS) entry which is preliminary data.</text>
</comment>
<dbReference type="InterPro" id="IPR009875">
    <property type="entry name" value="PilZ_domain"/>
</dbReference>